<dbReference type="AlphaFoldDB" id="A0A103T0U8"/>
<organism evidence="1 2">
    <name type="scientific">Cynara cardunculus var. scolymus</name>
    <name type="common">Globe artichoke</name>
    <name type="synonym">Cynara scolymus</name>
    <dbReference type="NCBI Taxonomy" id="59895"/>
    <lineage>
        <taxon>Eukaryota</taxon>
        <taxon>Viridiplantae</taxon>
        <taxon>Streptophyta</taxon>
        <taxon>Embryophyta</taxon>
        <taxon>Tracheophyta</taxon>
        <taxon>Spermatophyta</taxon>
        <taxon>Magnoliopsida</taxon>
        <taxon>eudicotyledons</taxon>
        <taxon>Gunneridae</taxon>
        <taxon>Pentapetalae</taxon>
        <taxon>asterids</taxon>
        <taxon>campanulids</taxon>
        <taxon>Asterales</taxon>
        <taxon>Asteraceae</taxon>
        <taxon>Carduoideae</taxon>
        <taxon>Cardueae</taxon>
        <taxon>Carduinae</taxon>
        <taxon>Cynara</taxon>
    </lineage>
</organism>
<dbReference type="Gramene" id="KVH01640">
    <property type="protein sequence ID" value="KVH01640"/>
    <property type="gene ID" value="Ccrd_026012"/>
</dbReference>
<keyword evidence="2" id="KW-1185">Reference proteome</keyword>
<evidence type="ECO:0000313" key="2">
    <source>
        <dbReference type="Proteomes" id="UP000243975"/>
    </source>
</evidence>
<comment type="caution">
    <text evidence="1">The sequence shown here is derived from an EMBL/GenBank/DDBJ whole genome shotgun (WGS) entry which is preliminary data.</text>
</comment>
<protein>
    <submittedName>
        <fullName evidence="1">Uncharacterized protein</fullName>
    </submittedName>
</protein>
<dbReference type="EMBL" id="LEKV01007259">
    <property type="protein sequence ID" value="KVH01640.1"/>
    <property type="molecule type" value="Genomic_DNA"/>
</dbReference>
<feature type="non-terminal residue" evidence="1">
    <location>
        <position position="1"/>
    </location>
</feature>
<accession>A0A103T0U8</accession>
<name>A0A103T0U8_CYNCS</name>
<evidence type="ECO:0000313" key="1">
    <source>
        <dbReference type="EMBL" id="KVH01640.1"/>
    </source>
</evidence>
<sequence>YSIDFFSSSHKDLEPDCILPFLDTTTIAAARPNFFHDSLKEADSVAGDESLVIKVLAANSVAVEEQLVLNILELRKEAKKKSSYDIDSAVHTQTYAEGSVGGVVKLNHKYCDSTSVSTENIVQKKLNKVLEEWIGADISQCI</sequence>
<proteinExistence type="predicted"/>
<reference evidence="1 2" key="1">
    <citation type="journal article" date="2016" name="Sci. Rep.">
        <title>The genome sequence of the outbreeding globe artichoke constructed de novo incorporating a phase-aware low-pass sequencing strategy of F1 progeny.</title>
        <authorList>
            <person name="Scaglione D."/>
            <person name="Reyes-Chin-Wo S."/>
            <person name="Acquadro A."/>
            <person name="Froenicke L."/>
            <person name="Portis E."/>
            <person name="Beitel C."/>
            <person name="Tirone M."/>
            <person name="Mauro R."/>
            <person name="Lo Monaco A."/>
            <person name="Mauromicale G."/>
            <person name="Faccioli P."/>
            <person name="Cattivelli L."/>
            <person name="Rieseberg L."/>
            <person name="Michelmore R."/>
            <person name="Lanteri S."/>
        </authorList>
    </citation>
    <scope>NUCLEOTIDE SEQUENCE [LARGE SCALE GENOMIC DNA]</scope>
    <source>
        <strain evidence="1">2C</strain>
    </source>
</reference>
<gene>
    <name evidence="1" type="ORF">Ccrd_026012</name>
</gene>
<feature type="non-terminal residue" evidence="1">
    <location>
        <position position="142"/>
    </location>
</feature>
<dbReference type="Proteomes" id="UP000243975">
    <property type="component" value="Unassembled WGS sequence"/>
</dbReference>